<name>A0A7M1S3I5_9CAUD</name>
<reference evidence="1 2" key="1">
    <citation type="submission" date="2020-07" db="EMBL/GenBank/DDBJ databases">
        <title>Taxonomic proposal: Crassvirales, a new order of highly abundant and diverse bacterial viruses.</title>
        <authorList>
            <person name="Shkoporov A.N."/>
            <person name="Stockdale S.R."/>
            <person name="Guerin E."/>
            <person name="Ross R.P."/>
            <person name="Hill C."/>
        </authorList>
    </citation>
    <scope>NUCLEOTIDE SEQUENCE [LARGE SCALE GENOMIC DNA]</scope>
</reference>
<evidence type="ECO:0000313" key="2">
    <source>
        <dbReference type="Proteomes" id="UP000594057"/>
    </source>
</evidence>
<proteinExistence type="predicted"/>
<dbReference type="RefSeq" id="YP_010113043.1">
    <property type="nucleotide sequence ID" value="NC_055898.1"/>
</dbReference>
<accession>A0A7M1S3I5</accession>
<dbReference type="EMBL" id="MT774405">
    <property type="protein sequence ID" value="QOR60070.1"/>
    <property type="molecule type" value="Genomic_DNA"/>
</dbReference>
<keyword evidence="2" id="KW-1185">Reference proteome</keyword>
<sequence>MSKVRLISKSREDLLKLLLKDNRISSIVLLNNEIPESIVINDDGSVTFGRTPKHWWNKIFRDYTTLSFTDLCFKMLNAFSRYLPKDSNLPRILTEEIITNAINKQQYDFVIDRFVMYAFLGVTEGDYKLSILQLIDENPQQQQKNDCGRKKRFRGEGIAYLDLGGGQIPIGVRLEED</sequence>
<protein>
    <submittedName>
        <fullName evidence="1">Uncharacterized protein</fullName>
    </submittedName>
</protein>
<organism evidence="1 2">
    <name type="scientific">uncultured phage cr115_1</name>
    <dbReference type="NCBI Taxonomy" id="2772089"/>
    <lineage>
        <taxon>Viruses</taxon>
        <taxon>Duplodnaviria</taxon>
        <taxon>Heunggongvirae</taxon>
        <taxon>Uroviricota</taxon>
        <taxon>Caudoviricetes</taxon>
        <taxon>Crassvirales</taxon>
        <taxon>Suoliviridae</taxon>
        <taxon>Uncouvirinae</taxon>
        <taxon>Birpovirus</taxon>
        <taxon>Birpovirus hiberniae</taxon>
    </lineage>
</organism>
<dbReference type="GeneID" id="65131540"/>
<dbReference type="Proteomes" id="UP000594057">
    <property type="component" value="Segment"/>
</dbReference>
<dbReference type="KEGG" id="vg:65131540"/>
<evidence type="ECO:0000313" key="1">
    <source>
        <dbReference type="EMBL" id="QOR60070.1"/>
    </source>
</evidence>